<accession>A0A382V8U7</accession>
<feature type="non-terminal residue" evidence="1">
    <location>
        <position position="286"/>
    </location>
</feature>
<sequence>IQNIYEKNYWNYLKILNPVGQLKESETFLAAKNHFNEMKKKEVIKKDEKLSFYIYEICMNNHKQLGFLALANIEDYFSNKIKGHENTYQKRMQERADQMINIETQIGPIYMSYPDNNNIDILLKSFTINEPNYDFESFDQSHHKLWCINNVSDIKKITNILTSIKSLYIADGHHRIGAMNIISQNFRKNTKNSNDFMIAAFPTNQSQIFDYNRVVKDLNGLSEKDFLENLKLNFKISNCSKAYKPNNNKKFGMYHHGKWYSLEFIEKIQEENDILSNLDINIINNY</sequence>
<evidence type="ECO:0008006" key="2">
    <source>
        <dbReference type="Google" id="ProtNLM"/>
    </source>
</evidence>
<dbReference type="EMBL" id="UINC01150063">
    <property type="protein sequence ID" value="SVD42909.1"/>
    <property type="molecule type" value="Genomic_DNA"/>
</dbReference>
<proteinExistence type="predicted"/>
<reference evidence="1" key="1">
    <citation type="submission" date="2018-05" db="EMBL/GenBank/DDBJ databases">
        <authorList>
            <person name="Lanie J.A."/>
            <person name="Ng W.-L."/>
            <person name="Kazmierczak K.M."/>
            <person name="Andrzejewski T.M."/>
            <person name="Davidsen T.M."/>
            <person name="Wayne K.J."/>
            <person name="Tettelin H."/>
            <person name="Glass J.I."/>
            <person name="Rusch D."/>
            <person name="Podicherti R."/>
            <person name="Tsui H.-C.T."/>
            <person name="Winkler M.E."/>
        </authorList>
    </citation>
    <scope>NUCLEOTIDE SEQUENCE</scope>
</reference>
<feature type="non-terminal residue" evidence="1">
    <location>
        <position position="1"/>
    </location>
</feature>
<organism evidence="1">
    <name type="scientific">marine metagenome</name>
    <dbReference type="NCBI Taxonomy" id="408172"/>
    <lineage>
        <taxon>unclassified sequences</taxon>
        <taxon>metagenomes</taxon>
        <taxon>ecological metagenomes</taxon>
    </lineage>
</organism>
<evidence type="ECO:0000313" key="1">
    <source>
        <dbReference type="EMBL" id="SVD42909.1"/>
    </source>
</evidence>
<dbReference type="PANTHER" id="PTHR36454">
    <property type="entry name" value="LMO2823 PROTEIN"/>
    <property type="match status" value="1"/>
</dbReference>
<dbReference type="Pfam" id="PF06245">
    <property type="entry name" value="DUF1015"/>
    <property type="match status" value="1"/>
</dbReference>
<dbReference type="PANTHER" id="PTHR36454:SF1">
    <property type="entry name" value="DUF1015 DOMAIN-CONTAINING PROTEIN"/>
    <property type="match status" value="1"/>
</dbReference>
<protein>
    <recommendedName>
        <fullName evidence="2">DUF1015 domain-containing protein</fullName>
    </recommendedName>
</protein>
<gene>
    <name evidence="1" type="ORF">METZ01_LOCUS395763</name>
</gene>
<name>A0A382V8U7_9ZZZZ</name>
<dbReference type="InterPro" id="IPR008323">
    <property type="entry name" value="UCP033563"/>
</dbReference>
<dbReference type="AlphaFoldDB" id="A0A382V8U7"/>